<gene>
    <name evidence="1" type="ORF">FHR82_007336</name>
</gene>
<proteinExistence type="predicted"/>
<dbReference type="AlphaFoldDB" id="A0A7W7QCF2"/>
<protein>
    <submittedName>
        <fullName evidence="1">Uncharacterized protein</fullName>
    </submittedName>
</protein>
<dbReference type="EMBL" id="JACHJQ010000009">
    <property type="protein sequence ID" value="MBB4911076.1"/>
    <property type="molecule type" value="Genomic_DNA"/>
</dbReference>
<dbReference type="Proteomes" id="UP000520767">
    <property type="component" value="Unassembled WGS sequence"/>
</dbReference>
<comment type="caution">
    <text evidence="1">The sequence shown here is derived from an EMBL/GenBank/DDBJ whole genome shotgun (WGS) entry which is preliminary data.</text>
</comment>
<dbReference type="RefSeq" id="WP_184815125.1">
    <property type="nucleotide sequence ID" value="NZ_JACHJQ010000009.1"/>
</dbReference>
<accession>A0A7W7QCF2</accession>
<organism evidence="1 2">
    <name type="scientific">Actinophytocola algeriensis</name>
    <dbReference type="NCBI Taxonomy" id="1768010"/>
    <lineage>
        <taxon>Bacteria</taxon>
        <taxon>Bacillati</taxon>
        <taxon>Actinomycetota</taxon>
        <taxon>Actinomycetes</taxon>
        <taxon>Pseudonocardiales</taxon>
        <taxon>Pseudonocardiaceae</taxon>
    </lineage>
</organism>
<keyword evidence="2" id="KW-1185">Reference proteome</keyword>
<sequence>MALRDSSLEAVADCLLADGLAERDVLDGELRVRVRHAGAWSGHGAGAGADLRGR</sequence>
<evidence type="ECO:0000313" key="1">
    <source>
        <dbReference type="EMBL" id="MBB4911076.1"/>
    </source>
</evidence>
<reference evidence="1 2" key="1">
    <citation type="submission" date="2020-08" db="EMBL/GenBank/DDBJ databases">
        <title>Genomic Encyclopedia of Type Strains, Phase III (KMG-III): the genomes of soil and plant-associated and newly described type strains.</title>
        <authorList>
            <person name="Whitman W."/>
        </authorList>
    </citation>
    <scope>NUCLEOTIDE SEQUENCE [LARGE SCALE GENOMIC DNA]</scope>
    <source>
        <strain evidence="1 2">CECT 8960</strain>
    </source>
</reference>
<name>A0A7W7QCF2_9PSEU</name>
<evidence type="ECO:0000313" key="2">
    <source>
        <dbReference type="Proteomes" id="UP000520767"/>
    </source>
</evidence>